<dbReference type="InterPro" id="IPR058512">
    <property type="entry name" value="DUF8199"/>
</dbReference>
<dbReference type="Pfam" id="PF26622">
    <property type="entry name" value="DUF8199"/>
    <property type="match status" value="1"/>
</dbReference>
<sequence length="142" mass="16445">MKKLLVIFFSLFYLVVASGFTQYTHLCKGAARTVYSLTNTKDQNQNKPCPICSVKEKGLKKQKKNCCKHLFKLIKVNDSVKKQNNYDFSVKFWNDVIPGKMLGTVFDFETTPLYIHKNDTYTSSKVPIQDTSIYILHCVYRI</sequence>
<feature type="chain" id="PRO_5042540915" evidence="1">
    <location>
        <begin position="20"/>
        <end position="142"/>
    </location>
</feature>
<protein>
    <submittedName>
        <fullName evidence="2">Uncharacterized protein</fullName>
    </submittedName>
</protein>
<proteinExistence type="predicted"/>
<evidence type="ECO:0000313" key="2">
    <source>
        <dbReference type="EMBL" id="MDM1071514.1"/>
    </source>
</evidence>
<feature type="signal peptide" evidence="1">
    <location>
        <begin position="1"/>
        <end position="19"/>
    </location>
</feature>
<dbReference type="InterPro" id="IPR058060">
    <property type="entry name" value="HYC_CC_PP"/>
</dbReference>
<accession>A0AAJ1QCJ8</accession>
<dbReference type="NCBIfam" id="NF047658">
    <property type="entry name" value="HYC_CC_PP"/>
    <property type="match status" value="1"/>
</dbReference>
<comment type="caution">
    <text evidence="2">The sequence shown here is derived from an EMBL/GenBank/DDBJ whole genome shotgun (WGS) entry which is preliminary data.</text>
</comment>
<evidence type="ECO:0000256" key="1">
    <source>
        <dbReference type="SAM" id="SignalP"/>
    </source>
</evidence>
<dbReference type="EMBL" id="JACAGJ010000001">
    <property type="protein sequence ID" value="MDM1071514.1"/>
    <property type="molecule type" value="Genomic_DNA"/>
</dbReference>
<dbReference type="AlphaFoldDB" id="A0AAJ1QCJ8"/>
<evidence type="ECO:0000313" key="3">
    <source>
        <dbReference type="Proteomes" id="UP001170959"/>
    </source>
</evidence>
<dbReference type="Proteomes" id="UP001170959">
    <property type="component" value="Unassembled WGS sequence"/>
</dbReference>
<gene>
    <name evidence="2" type="ORF">HX001_03290</name>
</gene>
<reference evidence="2" key="1">
    <citation type="submission" date="2020-06" db="EMBL/GenBank/DDBJ databases">
        <authorList>
            <person name="Dong N."/>
        </authorList>
    </citation>
    <scope>NUCLEOTIDE SEQUENCE</scope>
    <source>
        <strain evidence="2">R655-4</strain>
    </source>
</reference>
<reference evidence="2" key="2">
    <citation type="journal article" date="2022" name="Sci. Total Environ.">
        <title>Prevalence, transmission, and molecular epidemiology of tet(X)-positive bacteria among humans, animals, and environmental niches in China: An epidemiological, and genomic-based study.</title>
        <authorList>
            <person name="Dong N."/>
            <person name="Zeng Y."/>
            <person name="Cai C."/>
            <person name="Sun C."/>
            <person name="Lu J."/>
            <person name="Liu C."/>
            <person name="Zhou H."/>
            <person name="Sun Q."/>
            <person name="Shu L."/>
            <person name="Wang H."/>
            <person name="Wang Y."/>
            <person name="Wang S."/>
            <person name="Wu C."/>
            <person name="Chan E.W."/>
            <person name="Chen G."/>
            <person name="Shen Z."/>
            <person name="Chen S."/>
            <person name="Zhang R."/>
        </authorList>
    </citation>
    <scope>NUCLEOTIDE SEQUENCE</scope>
    <source>
        <strain evidence="2">R655-4</strain>
    </source>
</reference>
<name>A0AAJ1QCJ8_9FLAO</name>
<organism evidence="2 3">
    <name type="scientific">Empedobacter brevis</name>
    <dbReference type="NCBI Taxonomy" id="247"/>
    <lineage>
        <taxon>Bacteria</taxon>
        <taxon>Pseudomonadati</taxon>
        <taxon>Bacteroidota</taxon>
        <taxon>Flavobacteriia</taxon>
        <taxon>Flavobacteriales</taxon>
        <taxon>Weeksellaceae</taxon>
        <taxon>Empedobacter</taxon>
    </lineage>
</organism>
<keyword evidence="1" id="KW-0732">Signal</keyword>